<dbReference type="Proteomes" id="UP000015106">
    <property type="component" value="Chromosome 4"/>
</dbReference>
<accession>A0A8R7U809</accession>
<reference evidence="2" key="3">
    <citation type="submission" date="2022-06" db="UniProtKB">
        <authorList>
            <consortium name="EnsemblPlants"/>
        </authorList>
    </citation>
    <scope>IDENTIFICATION</scope>
</reference>
<name>A0A8R7U809_TRIUA</name>
<organism evidence="2 3">
    <name type="scientific">Triticum urartu</name>
    <name type="common">Red wild einkorn</name>
    <name type="synonym">Crithodium urartu</name>
    <dbReference type="NCBI Taxonomy" id="4572"/>
    <lineage>
        <taxon>Eukaryota</taxon>
        <taxon>Viridiplantae</taxon>
        <taxon>Streptophyta</taxon>
        <taxon>Embryophyta</taxon>
        <taxon>Tracheophyta</taxon>
        <taxon>Spermatophyta</taxon>
        <taxon>Magnoliopsida</taxon>
        <taxon>Liliopsida</taxon>
        <taxon>Poales</taxon>
        <taxon>Poaceae</taxon>
        <taxon>BOP clade</taxon>
        <taxon>Pooideae</taxon>
        <taxon>Triticodae</taxon>
        <taxon>Triticeae</taxon>
        <taxon>Triticinae</taxon>
        <taxon>Triticum</taxon>
    </lineage>
</organism>
<dbReference type="EnsemblPlants" id="TuG1812G0400002574.01.T01">
    <property type="protein sequence ID" value="TuG1812G0400002574.01.T01.cds397338"/>
    <property type="gene ID" value="TuG1812G0400002574.01"/>
</dbReference>
<reference evidence="2" key="2">
    <citation type="submission" date="2018-03" db="EMBL/GenBank/DDBJ databases">
        <title>The Triticum urartu genome reveals the dynamic nature of wheat genome evolution.</title>
        <authorList>
            <person name="Ling H."/>
            <person name="Ma B."/>
            <person name="Shi X."/>
            <person name="Liu H."/>
            <person name="Dong L."/>
            <person name="Sun H."/>
            <person name="Cao Y."/>
            <person name="Gao Q."/>
            <person name="Zheng S."/>
            <person name="Li Y."/>
            <person name="Yu Y."/>
            <person name="Du H."/>
            <person name="Qi M."/>
            <person name="Li Y."/>
            <person name="Yu H."/>
            <person name="Cui Y."/>
            <person name="Wang N."/>
            <person name="Chen C."/>
            <person name="Wu H."/>
            <person name="Zhao Y."/>
            <person name="Zhang J."/>
            <person name="Li Y."/>
            <person name="Zhou W."/>
            <person name="Zhang B."/>
            <person name="Hu W."/>
            <person name="Eijk M."/>
            <person name="Tang J."/>
            <person name="Witsenboer H."/>
            <person name="Zhao S."/>
            <person name="Li Z."/>
            <person name="Zhang A."/>
            <person name="Wang D."/>
            <person name="Liang C."/>
        </authorList>
    </citation>
    <scope>NUCLEOTIDE SEQUENCE [LARGE SCALE GENOMIC DNA]</scope>
    <source>
        <strain evidence="2">cv. G1812</strain>
    </source>
</reference>
<evidence type="ECO:0000313" key="3">
    <source>
        <dbReference type="Proteomes" id="UP000015106"/>
    </source>
</evidence>
<protein>
    <submittedName>
        <fullName evidence="2">Uncharacterized protein</fullName>
    </submittedName>
</protein>
<dbReference type="Gramene" id="TuG1812G0400002574.01.T01">
    <property type="protein sequence ID" value="TuG1812G0400002574.01.T01.cds397338"/>
    <property type="gene ID" value="TuG1812G0400002574.01"/>
</dbReference>
<dbReference type="AlphaFoldDB" id="A0A8R7U809"/>
<proteinExistence type="predicted"/>
<reference evidence="3" key="1">
    <citation type="journal article" date="2013" name="Nature">
        <title>Draft genome of the wheat A-genome progenitor Triticum urartu.</title>
        <authorList>
            <person name="Ling H.Q."/>
            <person name="Zhao S."/>
            <person name="Liu D."/>
            <person name="Wang J."/>
            <person name="Sun H."/>
            <person name="Zhang C."/>
            <person name="Fan H."/>
            <person name="Li D."/>
            <person name="Dong L."/>
            <person name="Tao Y."/>
            <person name="Gao C."/>
            <person name="Wu H."/>
            <person name="Li Y."/>
            <person name="Cui Y."/>
            <person name="Guo X."/>
            <person name="Zheng S."/>
            <person name="Wang B."/>
            <person name="Yu K."/>
            <person name="Liang Q."/>
            <person name="Yang W."/>
            <person name="Lou X."/>
            <person name="Chen J."/>
            <person name="Feng M."/>
            <person name="Jian J."/>
            <person name="Zhang X."/>
            <person name="Luo G."/>
            <person name="Jiang Y."/>
            <person name="Liu J."/>
            <person name="Wang Z."/>
            <person name="Sha Y."/>
            <person name="Zhang B."/>
            <person name="Wu H."/>
            <person name="Tang D."/>
            <person name="Shen Q."/>
            <person name="Xue P."/>
            <person name="Zou S."/>
            <person name="Wang X."/>
            <person name="Liu X."/>
            <person name="Wang F."/>
            <person name="Yang Y."/>
            <person name="An X."/>
            <person name="Dong Z."/>
            <person name="Zhang K."/>
            <person name="Zhang X."/>
            <person name="Luo M.C."/>
            <person name="Dvorak J."/>
            <person name="Tong Y."/>
            <person name="Wang J."/>
            <person name="Yang H."/>
            <person name="Li Z."/>
            <person name="Wang D."/>
            <person name="Zhang A."/>
            <person name="Wang J."/>
        </authorList>
    </citation>
    <scope>NUCLEOTIDE SEQUENCE</scope>
    <source>
        <strain evidence="3">cv. G1812</strain>
    </source>
</reference>
<feature type="region of interest" description="Disordered" evidence="1">
    <location>
        <begin position="96"/>
        <end position="127"/>
    </location>
</feature>
<evidence type="ECO:0000256" key="1">
    <source>
        <dbReference type="SAM" id="MobiDB-lite"/>
    </source>
</evidence>
<sequence length="137" mass="14400">MAALISSAFTLSGSLNLRRNLPLLRSTRCQVSVFSSCSLFRSPLICSTLPSSTSTFTSSFLSPGTSALNTCASGVSFQSMRVPANDAVSELVVRGKMLPLPEPKGKPSKGSQRSREKGSNTSPRRISDIVGGLAISC</sequence>
<evidence type="ECO:0000313" key="2">
    <source>
        <dbReference type="EnsemblPlants" id="TuG1812G0400002574.01.T01.cds397338"/>
    </source>
</evidence>
<keyword evidence="3" id="KW-1185">Reference proteome</keyword>